<evidence type="ECO:0000259" key="2">
    <source>
        <dbReference type="PROSITE" id="PS50943"/>
    </source>
</evidence>
<dbReference type="RefSeq" id="WP_180366208.1">
    <property type="nucleotide sequence ID" value="NZ_FOIT01000002.1"/>
</dbReference>
<keyword evidence="4" id="KW-1185">Reference proteome</keyword>
<name>A0A662Z2D8_9STAP</name>
<dbReference type="InterPro" id="IPR010982">
    <property type="entry name" value="Lambda_DNA-bd_dom_sf"/>
</dbReference>
<dbReference type="GO" id="GO:0005829">
    <property type="term" value="C:cytosol"/>
    <property type="evidence" value="ECO:0007669"/>
    <property type="project" value="TreeGrafter"/>
</dbReference>
<dbReference type="SMART" id="SM00530">
    <property type="entry name" value="HTH_XRE"/>
    <property type="match status" value="1"/>
</dbReference>
<dbReference type="Pfam" id="PF12844">
    <property type="entry name" value="HTH_19"/>
    <property type="match status" value="1"/>
</dbReference>
<evidence type="ECO:0000313" key="4">
    <source>
        <dbReference type="Proteomes" id="UP000243605"/>
    </source>
</evidence>
<reference evidence="3 4" key="1">
    <citation type="submission" date="2016-10" db="EMBL/GenBank/DDBJ databases">
        <authorList>
            <person name="Varghese N."/>
            <person name="Submissions S."/>
        </authorList>
    </citation>
    <scope>NUCLEOTIDE SEQUENCE [LARGE SCALE GENOMIC DNA]</scope>
    <source>
        <strain evidence="3 4">IBRC-M10081</strain>
    </source>
</reference>
<dbReference type="GO" id="GO:0003700">
    <property type="term" value="F:DNA-binding transcription factor activity"/>
    <property type="evidence" value="ECO:0007669"/>
    <property type="project" value="TreeGrafter"/>
</dbReference>
<dbReference type="Proteomes" id="UP000243605">
    <property type="component" value="Unassembled WGS sequence"/>
</dbReference>
<dbReference type="InterPro" id="IPR001387">
    <property type="entry name" value="Cro/C1-type_HTH"/>
</dbReference>
<dbReference type="InterPro" id="IPR011990">
    <property type="entry name" value="TPR-like_helical_dom_sf"/>
</dbReference>
<organism evidence="3 4">
    <name type="scientific">Aliicoccus persicus</name>
    <dbReference type="NCBI Taxonomy" id="930138"/>
    <lineage>
        <taxon>Bacteria</taxon>
        <taxon>Bacillati</taxon>
        <taxon>Bacillota</taxon>
        <taxon>Bacilli</taxon>
        <taxon>Bacillales</taxon>
        <taxon>Staphylococcaceae</taxon>
        <taxon>Aliicoccus</taxon>
    </lineage>
</organism>
<dbReference type="EMBL" id="FOIT01000002">
    <property type="protein sequence ID" value="SEV93174.1"/>
    <property type="molecule type" value="Genomic_DNA"/>
</dbReference>
<protein>
    <submittedName>
        <fullName evidence="3">DNA-binding transcriptional regulator, XRE-family HTH domain</fullName>
    </submittedName>
</protein>
<dbReference type="AlphaFoldDB" id="A0A662Z2D8"/>
<evidence type="ECO:0000313" key="3">
    <source>
        <dbReference type="EMBL" id="SEV93174.1"/>
    </source>
</evidence>
<sequence length="415" mass="49773">MSIGARIKQLRKERKLTQTDITEGFLTKGMLSLIENDKSAPSMETLEHIAGKLGVSVSYLTQNGDESWTKEMADYFSRFKEDFPFEEIKEKIEPNVERIFPNEDGIKLLEILRYYYRFHQKNDEADALHEMIYKRFSELGLTHLSIRELLNHSISKMFALEYNDALKTLEHHKDSILNFARYDRRIEVQYYSIASILSSAVEDHDQFVDYSLKVEALSFEQLYFQHYYDTIRFLILYYTFKDETDKKMEYAKKLKEYLKFIPNNNSKVEFMDEDEFYYKYYLLDSPDILETRLTNYQKRINTIETLDEDSEWLRKTKQQTELELLYVRGQYQDIIDNFDLDIYDFKQATHPIDRITREVRSLVYALSLYRLRNINEAKQEIKRVEESLGDLRNSLYAEEYRRIKSMIEEDNAADI</sequence>
<dbReference type="Gene3D" id="1.25.40.10">
    <property type="entry name" value="Tetratricopeptide repeat domain"/>
    <property type="match status" value="1"/>
</dbReference>
<dbReference type="CDD" id="cd00093">
    <property type="entry name" value="HTH_XRE"/>
    <property type="match status" value="1"/>
</dbReference>
<gene>
    <name evidence="3" type="ORF">SAMN05192557_0844</name>
</gene>
<feature type="domain" description="HTH cro/C1-type" evidence="2">
    <location>
        <begin position="7"/>
        <end position="60"/>
    </location>
</feature>
<dbReference type="PANTHER" id="PTHR46797:SF1">
    <property type="entry name" value="METHYLPHOSPHONATE SYNTHASE"/>
    <property type="match status" value="1"/>
</dbReference>
<dbReference type="SUPFAM" id="SSF47413">
    <property type="entry name" value="lambda repressor-like DNA-binding domains"/>
    <property type="match status" value="1"/>
</dbReference>
<keyword evidence="1 3" id="KW-0238">DNA-binding</keyword>
<evidence type="ECO:0000256" key="1">
    <source>
        <dbReference type="ARBA" id="ARBA00023125"/>
    </source>
</evidence>
<dbReference type="PANTHER" id="PTHR46797">
    <property type="entry name" value="HTH-TYPE TRANSCRIPTIONAL REGULATOR"/>
    <property type="match status" value="1"/>
</dbReference>
<proteinExistence type="predicted"/>
<dbReference type="GO" id="GO:0003677">
    <property type="term" value="F:DNA binding"/>
    <property type="evidence" value="ECO:0007669"/>
    <property type="project" value="UniProtKB-KW"/>
</dbReference>
<dbReference type="PROSITE" id="PS50943">
    <property type="entry name" value="HTH_CROC1"/>
    <property type="match status" value="1"/>
</dbReference>
<dbReference type="InterPro" id="IPR050807">
    <property type="entry name" value="TransReg_Diox_bact_type"/>
</dbReference>
<accession>A0A662Z2D8</accession>